<reference evidence="7 8" key="1">
    <citation type="submission" date="2020-06" db="EMBL/GenBank/DDBJ databases">
        <title>Nonomuraea sp. SMC257, a novel actinomycete isolated from soil.</title>
        <authorList>
            <person name="Chanama M."/>
        </authorList>
    </citation>
    <scope>NUCLEOTIDE SEQUENCE [LARGE SCALE GENOMIC DNA]</scope>
    <source>
        <strain evidence="7 8">SMC257</strain>
    </source>
</reference>
<dbReference type="GO" id="GO:0009307">
    <property type="term" value="P:DNA restriction-modification system"/>
    <property type="evidence" value="ECO:0007669"/>
    <property type="project" value="UniProtKB-KW"/>
</dbReference>
<dbReference type="SUPFAM" id="SSF53335">
    <property type="entry name" value="S-adenosyl-L-methionine-dependent methyltransferases"/>
    <property type="match status" value="1"/>
</dbReference>
<dbReference type="InterPro" id="IPR003356">
    <property type="entry name" value="DNA_methylase_A-5"/>
</dbReference>
<accession>A0A7Y6M845</accession>
<dbReference type="PANTHER" id="PTHR42998:SF1">
    <property type="entry name" value="TYPE I RESTRICTION ENZYME HINDI METHYLASE SUBUNIT"/>
    <property type="match status" value="1"/>
</dbReference>
<dbReference type="CDD" id="cd16961">
    <property type="entry name" value="RMtype1_S_TRD-CR_like"/>
    <property type="match status" value="1"/>
</dbReference>
<evidence type="ECO:0000256" key="4">
    <source>
        <dbReference type="SAM" id="MobiDB-lite"/>
    </source>
</evidence>
<dbReference type="GO" id="GO:0003677">
    <property type="term" value="F:DNA binding"/>
    <property type="evidence" value="ECO:0007669"/>
    <property type="project" value="UniProtKB-KW"/>
</dbReference>
<dbReference type="AlphaFoldDB" id="A0A7Y6M845"/>
<dbReference type="PANTHER" id="PTHR42998">
    <property type="entry name" value="TYPE I RESTRICTION ENZYME HINDVIIP M PROTEIN-RELATED"/>
    <property type="match status" value="1"/>
</dbReference>
<evidence type="ECO:0000259" key="5">
    <source>
        <dbReference type="Pfam" id="PF01420"/>
    </source>
</evidence>
<dbReference type="GO" id="GO:0032259">
    <property type="term" value="P:methylation"/>
    <property type="evidence" value="ECO:0007669"/>
    <property type="project" value="UniProtKB-KW"/>
</dbReference>
<dbReference type="Gene3D" id="3.40.50.150">
    <property type="entry name" value="Vaccinia Virus protein VP39"/>
    <property type="match status" value="1"/>
</dbReference>
<dbReference type="InterPro" id="IPR052916">
    <property type="entry name" value="Type-I_RE_MTase_Subunit"/>
</dbReference>
<comment type="similarity">
    <text evidence="1">Belongs to the type-I restriction system S methylase family.</text>
</comment>
<sequence length="775" mass="85101">MTERQEMRAALESARRLITRTEIAKWAKVARPAVTNWERRYVDFPKPVPGGETEYFQLQNVLDWLDGRRVPANRLIGDELPGTTYGDRVRRELPDNAPLTAVEETSNRDNARRLRGLLTLADAVRGSAAMADYLTLLLTLNFLRVAERDRWARLHESALRTGGTKQAKDLLRRIGHAADEALRWRGVPPGLQNSLVRLTPRAVEDLTKVVRLSAGLGRETYEQFLGMYEEQVSLRSGEFLTPSTLTRLMADLVLSGATRIRRVYDPYARGGELLVATASAVSGDVDARGESPRLETLRYAAMYLAVSGTNASMEVGTATPWEVRGNRPMVKADVIVTNPPFNMASTAGERTPATWPYGEPPTGNDNFAWLQHILQSLVAGGRAAVIMPQSAGTSVNPAEQDIRRNMVNDGVVECVIALPSELFASTDVPVSVWLLRKQVSPDAPVLFIDARKRGTKLRNRRILTSDDRDAIVTTYRRLRDGQASGGEHEASDGFGVLATFADIRAHDFSLNPANYLTDGLPDGAVGDPGAVVDAFEQLAEAQERTNEVARAVGAHAAALVRGTGGTSSPLPDGWIRTTLAEVCEIQAGSSYSHLRNERRSPDGDVPLVRPRNLRDGHITDTDQEKVSAEFAALHEHYLLEVDDIVCIRSGALAPPALVRTAQKGWLPHHNLFRLRARWPEVFDPLYLLGFLSQPNALDWVRNRSASAGARSISGRSFGELPVVLPPMSVQRRVAAMLHDLDLQISLHRCMVTAATDTRALLTKGLMSGALTFDPA</sequence>
<dbReference type="Pfam" id="PF02384">
    <property type="entry name" value="N6_Mtase"/>
    <property type="match status" value="1"/>
</dbReference>
<dbReference type="PROSITE" id="PS00092">
    <property type="entry name" value="N6_MTASE"/>
    <property type="match status" value="1"/>
</dbReference>
<feature type="domain" description="DNA methylase adenine-specific" evidence="6">
    <location>
        <begin position="219"/>
        <end position="516"/>
    </location>
</feature>
<feature type="domain" description="Type I restriction modification DNA specificity" evidence="5">
    <location>
        <begin position="571"/>
        <end position="747"/>
    </location>
</feature>
<dbReference type="EMBL" id="JABWGN010000020">
    <property type="protein sequence ID" value="NUW37340.1"/>
    <property type="molecule type" value="Genomic_DNA"/>
</dbReference>
<keyword evidence="8" id="KW-1185">Reference proteome</keyword>
<keyword evidence="7" id="KW-0808">Transferase</keyword>
<dbReference type="InterPro" id="IPR002052">
    <property type="entry name" value="DNA_methylase_N6_adenine_CS"/>
</dbReference>
<name>A0A7Y6M845_9ACTN</name>
<gene>
    <name evidence="7" type="ORF">HTZ77_38975</name>
</gene>
<dbReference type="SUPFAM" id="SSF116734">
    <property type="entry name" value="DNA methylase specificity domain"/>
    <property type="match status" value="1"/>
</dbReference>
<feature type="region of interest" description="Disordered" evidence="4">
    <location>
        <begin position="593"/>
        <end position="615"/>
    </location>
</feature>
<organism evidence="7 8">
    <name type="scientific">Nonomuraea montanisoli</name>
    <dbReference type="NCBI Taxonomy" id="2741721"/>
    <lineage>
        <taxon>Bacteria</taxon>
        <taxon>Bacillati</taxon>
        <taxon>Actinomycetota</taxon>
        <taxon>Actinomycetes</taxon>
        <taxon>Streptosporangiales</taxon>
        <taxon>Streptosporangiaceae</taxon>
        <taxon>Nonomuraea</taxon>
    </lineage>
</organism>
<dbReference type="RefSeq" id="WP_175594792.1">
    <property type="nucleotide sequence ID" value="NZ_JABWGN010000020.1"/>
</dbReference>
<evidence type="ECO:0000313" key="8">
    <source>
        <dbReference type="Proteomes" id="UP000586042"/>
    </source>
</evidence>
<dbReference type="GO" id="GO:0008170">
    <property type="term" value="F:N-methyltransferase activity"/>
    <property type="evidence" value="ECO:0007669"/>
    <property type="project" value="InterPro"/>
</dbReference>
<dbReference type="PRINTS" id="PR00507">
    <property type="entry name" value="N12N6MTFRASE"/>
</dbReference>
<dbReference type="InterPro" id="IPR044946">
    <property type="entry name" value="Restrct_endonuc_typeI_TRD_sf"/>
</dbReference>
<dbReference type="Gene3D" id="3.90.220.20">
    <property type="entry name" value="DNA methylase specificity domains"/>
    <property type="match status" value="1"/>
</dbReference>
<dbReference type="InterPro" id="IPR029063">
    <property type="entry name" value="SAM-dependent_MTases_sf"/>
</dbReference>
<keyword evidence="2" id="KW-0680">Restriction system</keyword>
<evidence type="ECO:0000256" key="3">
    <source>
        <dbReference type="ARBA" id="ARBA00023125"/>
    </source>
</evidence>
<evidence type="ECO:0000313" key="7">
    <source>
        <dbReference type="EMBL" id="NUW37340.1"/>
    </source>
</evidence>
<evidence type="ECO:0000259" key="6">
    <source>
        <dbReference type="Pfam" id="PF02384"/>
    </source>
</evidence>
<comment type="caution">
    <text evidence="7">The sequence shown here is derived from an EMBL/GenBank/DDBJ whole genome shotgun (WGS) entry which is preliminary data.</text>
</comment>
<keyword evidence="3" id="KW-0238">DNA-binding</keyword>
<evidence type="ECO:0000256" key="1">
    <source>
        <dbReference type="ARBA" id="ARBA00010923"/>
    </source>
</evidence>
<keyword evidence="7" id="KW-0489">Methyltransferase</keyword>
<dbReference type="InterPro" id="IPR000055">
    <property type="entry name" value="Restrct_endonuc_typeI_TRD"/>
</dbReference>
<proteinExistence type="inferred from homology"/>
<protein>
    <submittedName>
        <fullName evidence="7">N-6 DNA methylase</fullName>
    </submittedName>
</protein>
<dbReference type="Pfam" id="PF01420">
    <property type="entry name" value="Methylase_S"/>
    <property type="match status" value="1"/>
</dbReference>
<dbReference type="Proteomes" id="UP000586042">
    <property type="component" value="Unassembled WGS sequence"/>
</dbReference>
<evidence type="ECO:0000256" key="2">
    <source>
        <dbReference type="ARBA" id="ARBA00022747"/>
    </source>
</evidence>